<name>A0ABS5EMT7_9PROT</name>
<gene>
    <name evidence="2" type="ORF">GXW78_21995</name>
</gene>
<evidence type="ECO:0000313" key="2">
    <source>
        <dbReference type="EMBL" id="MBR0652345.1"/>
    </source>
</evidence>
<feature type="transmembrane region" description="Helical" evidence="1">
    <location>
        <begin position="7"/>
        <end position="25"/>
    </location>
</feature>
<protein>
    <submittedName>
        <fullName evidence="2">Uncharacterized protein</fullName>
    </submittedName>
</protein>
<feature type="transmembrane region" description="Helical" evidence="1">
    <location>
        <begin position="31"/>
        <end position="50"/>
    </location>
</feature>
<accession>A0ABS5EMT7</accession>
<dbReference type="RefSeq" id="WP_211871060.1">
    <property type="nucleotide sequence ID" value="NZ_JAAEDI010000027.1"/>
</dbReference>
<keyword evidence="1" id="KW-1133">Transmembrane helix</keyword>
<organism evidence="2 3">
    <name type="scientific">Neoroseomonas terrae</name>
    <dbReference type="NCBI Taxonomy" id="424799"/>
    <lineage>
        <taxon>Bacteria</taxon>
        <taxon>Pseudomonadati</taxon>
        <taxon>Pseudomonadota</taxon>
        <taxon>Alphaproteobacteria</taxon>
        <taxon>Acetobacterales</taxon>
        <taxon>Acetobacteraceae</taxon>
        <taxon>Neoroseomonas</taxon>
    </lineage>
</organism>
<evidence type="ECO:0000256" key="1">
    <source>
        <dbReference type="SAM" id="Phobius"/>
    </source>
</evidence>
<evidence type="ECO:0000313" key="3">
    <source>
        <dbReference type="Proteomes" id="UP000698752"/>
    </source>
</evidence>
<comment type="caution">
    <text evidence="2">The sequence shown here is derived from an EMBL/GenBank/DDBJ whole genome shotgun (WGS) entry which is preliminary data.</text>
</comment>
<reference evidence="3" key="1">
    <citation type="journal article" date="2021" name="Syst. Appl. Microbiol.">
        <title>Roseomonas hellenica sp. nov., isolated from roots of wild-growing Alkanna tinctoria.</title>
        <authorList>
            <person name="Rat A."/>
            <person name="Naranjo H.D."/>
            <person name="Lebbe L."/>
            <person name="Cnockaert M."/>
            <person name="Krigas N."/>
            <person name="Grigoriadou K."/>
            <person name="Maloupa E."/>
            <person name="Willems A."/>
        </authorList>
    </citation>
    <scope>NUCLEOTIDE SEQUENCE [LARGE SCALE GENOMIC DNA]</scope>
    <source>
        <strain evidence="3">LMG 31159</strain>
    </source>
</reference>
<sequence length="60" mass="6567">MTGVRTFFLVFYLATAVLGLFAAAAARDAGIAIFGWGMLFFGVLSAFHAIKAHYDEVERH</sequence>
<proteinExistence type="predicted"/>
<keyword evidence="3" id="KW-1185">Reference proteome</keyword>
<keyword evidence="1" id="KW-0472">Membrane</keyword>
<dbReference type="Proteomes" id="UP000698752">
    <property type="component" value="Unassembled WGS sequence"/>
</dbReference>
<keyword evidence="1" id="KW-0812">Transmembrane</keyword>
<dbReference type="EMBL" id="JAAEDI010000027">
    <property type="protein sequence ID" value="MBR0652345.1"/>
    <property type="molecule type" value="Genomic_DNA"/>
</dbReference>